<dbReference type="PANTHER" id="PTHR21666">
    <property type="entry name" value="PEPTIDASE-RELATED"/>
    <property type="match status" value="1"/>
</dbReference>
<organism evidence="10 11">
    <name type="scientific">Aureimonas altamirensis DSM 21988</name>
    <dbReference type="NCBI Taxonomy" id="1121026"/>
    <lineage>
        <taxon>Bacteria</taxon>
        <taxon>Pseudomonadati</taxon>
        <taxon>Pseudomonadota</taxon>
        <taxon>Alphaproteobacteria</taxon>
        <taxon>Hyphomicrobiales</taxon>
        <taxon>Aurantimonadaceae</taxon>
        <taxon>Aureimonas</taxon>
    </lineage>
</organism>
<accession>A0ABY1IEA3</accession>
<feature type="coiled-coil region" evidence="7">
    <location>
        <begin position="74"/>
        <end position="122"/>
    </location>
</feature>
<comment type="caution">
    <text evidence="10">The sequence shown here is derived from an EMBL/GenBank/DDBJ whole genome shotgun (WGS) entry which is preliminary data.</text>
</comment>
<evidence type="ECO:0000256" key="7">
    <source>
        <dbReference type="SAM" id="Coils"/>
    </source>
</evidence>
<dbReference type="CDD" id="cd12797">
    <property type="entry name" value="M23_peptidase"/>
    <property type="match status" value="1"/>
</dbReference>
<comment type="cofactor">
    <cofactor evidence="1">
        <name>Zn(2+)</name>
        <dbReference type="ChEBI" id="CHEBI:29105"/>
    </cofactor>
</comment>
<gene>
    <name evidence="10" type="ORF">SAMN02745911_1508</name>
</gene>
<keyword evidence="7" id="KW-0175">Coiled coil</keyword>
<feature type="region of interest" description="Disordered" evidence="8">
    <location>
        <begin position="425"/>
        <end position="448"/>
    </location>
</feature>
<dbReference type="PANTHER" id="PTHR21666:SF288">
    <property type="entry name" value="CELL DIVISION PROTEIN YTFB"/>
    <property type="match status" value="1"/>
</dbReference>
<evidence type="ECO:0000256" key="3">
    <source>
        <dbReference type="ARBA" id="ARBA00022723"/>
    </source>
</evidence>
<dbReference type="RefSeq" id="WP_073469134.1">
    <property type="nucleotide sequence ID" value="NZ_FQZC01000002.1"/>
</dbReference>
<dbReference type="InterPro" id="IPR016047">
    <property type="entry name" value="M23ase_b-sheet_dom"/>
</dbReference>
<keyword evidence="3" id="KW-0479">Metal-binding</keyword>
<keyword evidence="5" id="KW-0862">Zinc</keyword>
<dbReference type="Proteomes" id="UP000184290">
    <property type="component" value="Unassembled WGS sequence"/>
</dbReference>
<evidence type="ECO:0000259" key="9">
    <source>
        <dbReference type="Pfam" id="PF01551"/>
    </source>
</evidence>
<protein>
    <submittedName>
        <fullName evidence="10">Septal ring factor EnvC, activator of murein hydrolases AmiA and AmiB</fullName>
    </submittedName>
</protein>
<reference evidence="10 11" key="1">
    <citation type="submission" date="2016-11" db="EMBL/GenBank/DDBJ databases">
        <authorList>
            <person name="Varghese N."/>
            <person name="Submissions S."/>
        </authorList>
    </citation>
    <scope>NUCLEOTIDE SEQUENCE [LARGE SCALE GENOMIC DNA]</scope>
    <source>
        <strain evidence="10 11">DSM 21988</strain>
    </source>
</reference>
<dbReference type="InterPro" id="IPR050570">
    <property type="entry name" value="Cell_wall_metabolism_enzyme"/>
</dbReference>
<name>A0ABY1IEA3_9HYPH</name>
<proteinExistence type="predicted"/>
<feature type="domain" description="M23ase beta-sheet core" evidence="9">
    <location>
        <begin position="329"/>
        <end position="432"/>
    </location>
</feature>
<dbReference type="Gene3D" id="6.10.250.3150">
    <property type="match status" value="1"/>
</dbReference>
<keyword evidence="6" id="KW-0482">Metalloprotease</keyword>
<dbReference type="EMBL" id="FQZC01000002">
    <property type="protein sequence ID" value="SHJ04700.1"/>
    <property type="molecule type" value="Genomic_DNA"/>
</dbReference>
<sequence>MAVTQPFRRPVSRAVRRAALWIALGVLVPLSAIPSAASAEERVAAIGPQQGGSGQIRQELAAISGQIQVTQQTLARLRSEAAEIALDREALSRRLVESARAAESLSAELAALETRLERMGARSLALDRSLAERRRVLTGLLAAMQRLGRSPPPALLVQPDDAIGALRSAMMLGRVVPAVQQETAALGREIDELSSLTMAMEAAKASYADRLADRRIEDARLESLIAERRQAETRSQAESQALAARAERLSARAATLEQLIAALDKADAPQAREASRPPETGYDIASLRENMPRLRSNAVFSTLKGVLNRPVSGETILGFGQVDAGGRSSSGMRFASAFGDRVTAPADAEVLYAGPFRSYGQLLILNAGDGYHIVLAGMAEIDVGVGQFVLAGEPVARMGARRLAERGDGQYPPESGPELYVEFRKDGQPVDPAPWWAERPSGRTRNDT</sequence>
<evidence type="ECO:0000256" key="8">
    <source>
        <dbReference type="SAM" id="MobiDB-lite"/>
    </source>
</evidence>
<feature type="coiled-coil region" evidence="7">
    <location>
        <begin position="221"/>
        <end position="266"/>
    </location>
</feature>
<dbReference type="SUPFAM" id="SSF51261">
    <property type="entry name" value="Duplicated hybrid motif"/>
    <property type="match status" value="1"/>
</dbReference>
<evidence type="ECO:0000256" key="5">
    <source>
        <dbReference type="ARBA" id="ARBA00022833"/>
    </source>
</evidence>
<evidence type="ECO:0000256" key="1">
    <source>
        <dbReference type="ARBA" id="ARBA00001947"/>
    </source>
</evidence>
<dbReference type="InterPro" id="IPR011055">
    <property type="entry name" value="Dup_hybrid_motif"/>
</dbReference>
<keyword evidence="11" id="KW-1185">Reference proteome</keyword>
<evidence type="ECO:0000256" key="4">
    <source>
        <dbReference type="ARBA" id="ARBA00022801"/>
    </source>
</evidence>
<keyword evidence="2" id="KW-0645">Protease</keyword>
<evidence type="ECO:0000313" key="10">
    <source>
        <dbReference type="EMBL" id="SHJ04700.1"/>
    </source>
</evidence>
<keyword evidence="4 10" id="KW-0378">Hydrolase</keyword>
<evidence type="ECO:0000256" key="6">
    <source>
        <dbReference type="ARBA" id="ARBA00023049"/>
    </source>
</evidence>
<dbReference type="Pfam" id="PF01551">
    <property type="entry name" value="Peptidase_M23"/>
    <property type="match status" value="1"/>
</dbReference>
<dbReference type="GO" id="GO:0016787">
    <property type="term" value="F:hydrolase activity"/>
    <property type="evidence" value="ECO:0007669"/>
    <property type="project" value="UniProtKB-KW"/>
</dbReference>
<dbReference type="Gene3D" id="2.70.70.10">
    <property type="entry name" value="Glucose Permease (Domain IIA)"/>
    <property type="match status" value="1"/>
</dbReference>
<evidence type="ECO:0000256" key="2">
    <source>
        <dbReference type="ARBA" id="ARBA00022670"/>
    </source>
</evidence>
<evidence type="ECO:0000313" key="11">
    <source>
        <dbReference type="Proteomes" id="UP000184290"/>
    </source>
</evidence>